<dbReference type="Gene3D" id="1.10.260.40">
    <property type="entry name" value="lambda repressor-like DNA-binding domains"/>
    <property type="match status" value="1"/>
</dbReference>
<accession>C9Z859</accession>
<dbReference type="Proteomes" id="UP000001444">
    <property type="component" value="Chromosome"/>
</dbReference>
<dbReference type="InterPro" id="IPR010982">
    <property type="entry name" value="Lambda_DNA-bd_dom_sf"/>
</dbReference>
<feature type="compositionally biased region" description="Basic and acidic residues" evidence="4">
    <location>
        <begin position="7"/>
        <end position="21"/>
    </location>
</feature>
<evidence type="ECO:0000256" key="3">
    <source>
        <dbReference type="ARBA" id="ARBA00023163"/>
    </source>
</evidence>
<proteinExistence type="predicted"/>
<evidence type="ECO:0000256" key="2">
    <source>
        <dbReference type="ARBA" id="ARBA00023125"/>
    </source>
</evidence>
<keyword evidence="1" id="KW-0805">Transcription regulation</keyword>
<keyword evidence="2" id="KW-0238">DNA-binding</keyword>
<dbReference type="Pfam" id="PF00356">
    <property type="entry name" value="LacI"/>
    <property type="match status" value="1"/>
</dbReference>
<dbReference type="SUPFAM" id="SSF47413">
    <property type="entry name" value="lambda repressor-like DNA-binding domains"/>
    <property type="match status" value="1"/>
</dbReference>
<name>C9Z859_STRSW</name>
<dbReference type="STRING" id="680198.SCAB_13291"/>
<evidence type="ECO:0000259" key="5">
    <source>
        <dbReference type="PROSITE" id="PS50932"/>
    </source>
</evidence>
<dbReference type="PROSITE" id="PS50932">
    <property type="entry name" value="HTH_LACI_2"/>
    <property type="match status" value="1"/>
</dbReference>
<dbReference type="HOGENOM" id="CLU_037628_6_0_11"/>
<dbReference type="SMART" id="SM00354">
    <property type="entry name" value="HTH_LACI"/>
    <property type="match status" value="1"/>
</dbReference>
<protein>
    <submittedName>
        <fullName evidence="6">LacI family regulatory protein</fullName>
    </submittedName>
</protein>
<feature type="domain" description="HTH lacI-type" evidence="5">
    <location>
        <begin position="21"/>
        <end position="76"/>
    </location>
</feature>
<evidence type="ECO:0000313" key="7">
    <source>
        <dbReference type="Proteomes" id="UP000001444"/>
    </source>
</evidence>
<dbReference type="SUPFAM" id="SSF53822">
    <property type="entry name" value="Periplasmic binding protein-like I"/>
    <property type="match status" value="1"/>
</dbReference>
<dbReference type="GO" id="GO:0003700">
    <property type="term" value="F:DNA-binding transcription factor activity"/>
    <property type="evidence" value="ECO:0007669"/>
    <property type="project" value="TreeGrafter"/>
</dbReference>
<dbReference type="InterPro" id="IPR046335">
    <property type="entry name" value="LacI/GalR-like_sensor"/>
</dbReference>
<keyword evidence="7" id="KW-1185">Reference proteome</keyword>
<dbReference type="CDD" id="cd06267">
    <property type="entry name" value="PBP1_LacI_sugar_binding-like"/>
    <property type="match status" value="1"/>
</dbReference>
<dbReference type="EMBL" id="FN554889">
    <property type="protein sequence ID" value="CBG68487.1"/>
    <property type="molecule type" value="Genomic_DNA"/>
</dbReference>
<evidence type="ECO:0000256" key="4">
    <source>
        <dbReference type="SAM" id="MobiDB-lite"/>
    </source>
</evidence>
<dbReference type="GO" id="GO:0000976">
    <property type="term" value="F:transcription cis-regulatory region binding"/>
    <property type="evidence" value="ECO:0007669"/>
    <property type="project" value="TreeGrafter"/>
</dbReference>
<dbReference type="Gene3D" id="3.40.50.2300">
    <property type="match status" value="2"/>
</dbReference>
<feature type="region of interest" description="Disordered" evidence="4">
    <location>
        <begin position="1"/>
        <end position="21"/>
    </location>
</feature>
<reference evidence="6 7" key="1">
    <citation type="journal article" date="2010" name="Mol. Plant Microbe Interact.">
        <title>Streptomyces scabies 87-22 contains a coronafacic acid-like biosynthetic cluster that contributes to plant-microbe interactions.</title>
        <authorList>
            <person name="Bignell D.R."/>
            <person name="Seipke R.F."/>
            <person name="Huguet-Tapia J.C."/>
            <person name="Chambers A.H."/>
            <person name="Parry R.J."/>
            <person name="Loria R."/>
        </authorList>
    </citation>
    <scope>NUCLEOTIDE SEQUENCE [LARGE SCALE GENOMIC DNA]</scope>
    <source>
        <strain evidence="6 7">87.22</strain>
    </source>
</reference>
<dbReference type="eggNOG" id="COG1609">
    <property type="taxonomic scope" value="Bacteria"/>
</dbReference>
<sequence length="365" mass="39066">MLTTRVDVPERSPEPKEGPMATRRDVARLAGTSEALVSYVLNNGPRKVAPATRERILAAIDELGYRPNVVARSLKTSRTMTFGLVVPDNSNPFFAELARVIEDVGFASGYTMLLGNAMGDDAREATYIRTLLDRQVDGLIVVPIHGPHSWVAELSDQTVPRLVLDRELDLPGATQVLTDNEGGAYQATAHLLGHGRERIGCIAGLEGVHPTVDRVAGWRRALVEAGRDPESASLAHVPFGRADGYRAGRRMLAEAGHPDALFVASDEQAIGVLRAAAELGLRVPDDVAVCAFDGIDGSEYTVPALTTMQQPFDELGRSAVQWLLAKIADPALPVRRITHPTTLIARGSCGCPDLTGGDSMIGEGL</sequence>
<evidence type="ECO:0000313" key="6">
    <source>
        <dbReference type="EMBL" id="CBG68487.1"/>
    </source>
</evidence>
<gene>
    <name evidence="6" type="ordered locus">SCAB_13291</name>
</gene>
<keyword evidence="3" id="KW-0804">Transcription</keyword>
<dbReference type="PANTHER" id="PTHR30146:SF109">
    <property type="entry name" value="HTH-TYPE TRANSCRIPTIONAL REGULATOR GALS"/>
    <property type="match status" value="1"/>
</dbReference>
<dbReference type="PANTHER" id="PTHR30146">
    <property type="entry name" value="LACI-RELATED TRANSCRIPTIONAL REPRESSOR"/>
    <property type="match status" value="1"/>
</dbReference>
<dbReference type="InterPro" id="IPR028082">
    <property type="entry name" value="Peripla_BP_I"/>
</dbReference>
<dbReference type="AlphaFoldDB" id="C9Z859"/>
<dbReference type="Pfam" id="PF13377">
    <property type="entry name" value="Peripla_BP_3"/>
    <property type="match status" value="1"/>
</dbReference>
<dbReference type="CDD" id="cd01392">
    <property type="entry name" value="HTH_LacI"/>
    <property type="match status" value="1"/>
</dbReference>
<dbReference type="InterPro" id="IPR000843">
    <property type="entry name" value="HTH_LacI"/>
</dbReference>
<evidence type="ECO:0000256" key="1">
    <source>
        <dbReference type="ARBA" id="ARBA00023015"/>
    </source>
</evidence>
<dbReference type="KEGG" id="scb:SCAB_13291"/>
<organism evidence="6 7">
    <name type="scientific">Streptomyces scabiei (strain 87.22)</name>
    <dbReference type="NCBI Taxonomy" id="680198"/>
    <lineage>
        <taxon>Bacteria</taxon>
        <taxon>Bacillati</taxon>
        <taxon>Actinomycetota</taxon>
        <taxon>Actinomycetes</taxon>
        <taxon>Kitasatosporales</taxon>
        <taxon>Streptomycetaceae</taxon>
        <taxon>Streptomyces</taxon>
    </lineage>
</organism>